<gene>
    <name evidence="1" type="ORF">ACFPM7_12875</name>
</gene>
<comment type="caution">
    <text evidence="1">The sequence shown here is derived from an EMBL/GenBank/DDBJ whole genome shotgun (WGS) entry which is preliminary data.</text>
</comment>
<dbReference type="Proteomes" id="UP001596157">
    <property type="component" value="Unassembled WGS sequence"/>
</dbReference>
<keyword evidence="2" id="KW-1185">Reference proteome</keyword>
<dbReference type="RefSeq" id="WP_378247423.1">
    <property type="nucleotide sequence ID" value="NZ_JBHSKF010000005.1"/>
</dbReference>
<protein>
    <submittedName>
        <fullName evidence="1">ASCH domain-containing protein</fullName>
    </submittedName>
</protein>
<sequence>MLIQARWAEPIRSGRVTVLFRRWTSPRVVAGRVYRTAVGRVAVDAVDLVKRVTVKDAKAAGYRDPAALAADLRGGEDRALYRIRIRPVDEPDPRAELAAAGALSADDVAAITARLDRLDRASSAGAWTRPTLRLIAERPGVRAGDLAASVGREMAPFKLHVRKLKNLGLTLSLEIGYRLSPRGEAYLNSL</sequence>
<reference evidence="2" key="1">
    <citation type="journal article" date="2019" name="Int. J. Syst. Evol. Microbiol.">
        <title>The Global Catalogue of Microorganisms (GCM) 10K type strain sequencing project: providing services to taxonomists for standard genome sequencing and annotation.</title>
        <authorList>
            <consortium name="The Broad Institute Genomics Platform"/>
            <consortium name="The Broad Institute Genome Sequencing Center for Infectious Disease"/>
            <person name="Wu L."/>
            <person name="Ma J."/>
        </authorList>
    </citation>
    <scope>NUCLEOTIDE SEQUENCE [LARGE SCALE GENOMIC DNA]</scope>
    <source>
        <strain evidence="2">CCUG 59778</strain>
    </source>
</reference>
<dbReference type="EMBL" id="JBHSKF010000005">
    <property type="protein sequence ID" value="MFC5287947.1"/>
    <property type="molecule type" value="Genomic_DNA"/>
</dbReference>
<name>A0ABW0EM51_9PSEU</name>
<evidence type="ECO:0000313" key="2">
    <source>
        <dbReference type="Proteomes" id="UP001596157"/>
    </source>
</evidence>
<proteinExistence type="predicted"/>
<evidence type="ECO:0000313" key="1">
    <source>
        <dbReference type="EMBL" id="MFC5287947.1"/>
    </source>
</evidence>
<organism evidence="1 2">
    <name type="scientific">Actinokineospora guangxiensis</name>
    <dbReference type="NCBI Taxonomy" id="1490288"/>
    <lineage>
        <taxon>Bacteria</taxon>
        <taxon>Bacillati</taxon>
        <taxon>Actinomycetota</taxon>
        <taxon>Actinomycetes</taxon>
        <taxon>Pseudonocardiales</taxon>
        <taxon>Pseudonocardiaceae</taxon>
        <taxon>Actinokineospora</taxon>
    </lineage>
</organism>
<accession>A0ABW0EM51</accession>